<dbReference type="AlphaFoldDB" id="A0A2V2X0M9"/>
<dbReference type="VEuPathDB" id="TriTrypDB:C3747_52g286"/>
<sequence length="373" mass="37552">MMSCRVLCVLLVLSLMCCFLCVCATAAVTEVRVLPAGDGPVTAVHMWAVMAAETGHLADGSERKANVNSESNNTQEDEENEENEEDRRNTAGDGPTPTPFVPPTAPTGQDQSSTDPLRSITSDPSDAGNASDSHTHASEQESLGGGTAAGKISSLPNSSQQAADGVHAGSGSSSQGIQAPGQTVTGKPQVSETAKAAPQGDGGGGPGAQHEADHTTKDAGGNALGKSGSEKGEPPAGSQTAPRSSSGGSANVAPNPAVSIPLPPEPKSKSEATGTGESPHPTDNTQTQSMRTDTAPSTAQTQNSPNGKPQEPEAEITTTEAPSATARNAEAPTTTTTRAPSRLREIDGSLSSSAWVFAPLLLAVSALACTTVG</sequence>
<feature type="compositionally biased region" description="Acidic residues" evidence="1">
    <location>
        <begin position="75"/>
        <end position="84"/>
    </location>
</feature>
<dbReference type="VEuPathDB" id="TriTrypDB:TcYC6_0039350"/>
<dbReference type="Pfam" id="PF01456">
    <property type="entry name" value="Mucin"/>
    <property type="match status" value="1"/>
</dbReference>
<feature type="region of interest" description="Disordered" evidence="1">
    <location>
        <begin position="58"/>
        <end position="344"/>
    </location>
</feature>
<name>A0A2V2X0M9_TRYCR</name>
<accession>A0A2V2X0M9</accession>
<dbReference type="VEuPathDB" id="TriTrypDB:BCY84_06010"/>
<feature type="compositionally biased region" description="Pro residues" evidence="1">
    <location>
        <begin position="96"/>
        <end position="105"/>
    </location>
</feature>
<feature type="signal peptide" evidence="2">
    <location>
        <begin position="1"/>
        <end position="26"/>
    </location>
</feature>
<organism evidence="3 4">
    <name type="scientific">Trypanosoma cruzi</name>
    <dbReference type="NCBI Taxonomy" id="5693"/>
    <lineage>
        <taxon>Eukaryota</taxon>
        <taxon>Discoba</taxon>
        <taxon>Euglenozoa</taxon>
        <taxon>Kinetoplastea</taxon>
        <taxon>Metakinetoplastina</taxon>
        <taxon>Trypanosomatida</taxon>
        <taxon>Trypanosomatidae</taxon>
        <taxon>Trypanosoma</taxon>
        <taxon>Schizotrypanum</taxon>
    </lineage>
</organism>
<dbReference type="VEuPathDB" id="TriTrypDB:ECC02_012747"/>
<dbReference type="InterPro" id="IPR000458">
    <property type="entry name" value="Tryp_mucin"/>
</dbReference>
<feature type="chain" id="PRO_5030058983" evidence="2">
    <location>
        <begin position="27"/>
        <end position="373"/>
    </location>
</feature>
<dbReference type="VEuPathDB" id="TriTrypDB:TcCLB.506309.110"/>
<dbReference type="VEuPathDB" id="TriTrypDB:TcCLB.507953.170"/>
<gene>
    <name evidence="3" type="ORF">C3747_52g286</name>
</gene>
<feature type="compositionally biased region" description="Polar residues" evidence="1">
    <location>
        <begin position="237"/>
        <end position="249"/>
    </location>
</feature>
<feature type="compositionally biased region" description="Low complexity" evidence="1">
    <location>
        <begin position="315"/>
        <end position="340"/>
    </location>
</feature>
<evidence type="ECO:0000256" key="1">
    <source>
        <dbReference type="SAM" id="MobiDB-lite"/>
    </source>
</evidence>
<protein>
    <submittedName>
        <fullName evidence="3">Putative mucin TcMUC</fullName>
    </submittedName>
</protein>
<feature type="compositionally biased region" description="Low complexity" evidence="1">
    <location>
        <begin position="169"/>
        <end position="182"/>
    </location>
</feature>
<dbReference type="VEuPathDB" id="TriTrypDB:TcG_11708"/>
<dbReference type="VEuPathDB" id="TriTrypDB:TcCL_NonESM10316"/>
<evidence type="ECO:0000313" key="3">
    <source>
        <dbReference type="EMBL" id="PWV12294.1"/>
    </source>
</evidence>
<dbReference type="VEuPathDB" id="TriTrypDB:TcCLB.510699.40"/>
<evidence type="ECO:0000313" key="4">
    <source>
        <dbReference type="Proteomes" id="UP000246078"/>
    </source>
</evidence>
<dbReference type="EMBL" id="PRFC01000052">
    <property type="protein sequence ID" value="PWV12294.1"/>
    <property type="molecule type" value="Genomic_DNA"/>
</dbReference>
<feature type="compositionally biased region" description="Polar residues" evidence="1">
    <location>
        <begin position="108"/>
        <end position="132"/>
    </location>
</feature>
<comment type="caution">
    <text evidence="3">The sequence shown here is derived from an EMBL/GenBank/DDBJ whole genome shotgun (WGS) entry which is preliminary data.</text>
</comment>
<evidence type="ECO:0000256" key="2">
    <source>
        <dbReference type="SAM" id="SignalP"/>
    </source>
</evidence>
<keyword evidence="2" id="KW-0732">Signal</keyword>
<reference evidence="3 4" key="1">
    <citation type="journal article" date="2018" name="Microb. Genom.">
        <title>Expanding an expanded genome: long-read sequencing of Trypanosoma cruzi.</title>
        <authorList>
            <person name="Berna L."/>
            <person name="Rodriguez M."/>
            <person name="Chiribao M.L."/>
            <person name="Parodi-Talice A."/>
            <person name="Pita S."/>
            <person name="Rijo G."/>
            <person name="Alvarez-Valin F."/>
            <person name="Robello C."/>
        </authorList>
    </citation>
    <scope>NUCLEOTIDE SEQUENCE [LARGE SCALE GENOMIC DNA]</scope>
    <source>
        <strain evidence="3 4">TCC</strain>
    </source>
</reference>
<proteinExistence type="predicted"/>
<dbReference type="VEuPathDB" id="TriTrypDB:C4B63_15g316"/>
<feature type="compositionally biased region" description="Polar residues" evidence="1">
    <location>
        <begin position="183"/>
        <end position="192"/>
    </location>
</feature>
<feature type="compositionally biased region" description="Polar residues" evidence="1">
    <location>
        <begin position="271"/>
        <end position="307"/>
    </location>
</feature>
<dbReference type="Proteomes" id="UP000246078">
    <property type="component" value="Unassembled WGS sequence"/>
</dbReference>
<dbReference type="VEuPathDB" id="TriTrypDB:TcBrA4_0163790"/>